<evidence type="ECO:0008006" key="4">
    <source>
        <dbReference type="Google" id="ProtNLM"/>
    </source>
</evidence>
<dbReference type="RefSeq" id="WP_214345768.1">
    <property type="nucleotide sequence ID" value="NZ_JAHBOH010000001.1"/>
</dbReference>
<evidence type="ECO:0000256" key="1">
    <source>
        <dbReference type="SAM" id="SignalP"/>
    </source>
</evidence>
<name>A0ABS5TUE8_9CELL</name>
<protein>
    <recommendedName>
        <fullName evidence="4">Big-1 domain-containing protein</fullName>
    </recommendedName>
</protein>
<comment type="caution">
    <text evidence="2">The sequence shown here is derived from an EMBL/GenBank/DDBJ whole genome shotgun (WGS) entry which is preliminary data.</text>
</comment>
<organism evidence="2 3">
    <name type="scientific">Cellulomonas fulva</name>
    <dbReference type="NCBI Taxonomy" id="2835530"/>
    <lineage>
        <taxon>Bacteria</taxon>
        <taxon>Bacillati</taxon>
        <taxon>Actinomycetota</taxon>
        <taxon>Actinomycetes</taxon>
        <taxon>Micrococcales</taxon>
        <taxon>Cellulomonadaceae</taxon>
        <taxon>Cellulomonas</taxon>
    </lineage>
</organism>
<accession>A0ABS5TUE8</accession>
<feature type="signal peptide" evidence="1">
    <location>
        <begin position="1"/>
        <end position="35"/>
    </location>
</feature>
<sequence>MRSRNLLRPSRSALRSRTVAALAASALVLGTGAAAATGGPPPATTPGPIPAASGWATITTSDVSSVAQPDLLRMSSAQGSRLLVGWTTSDAVRTRQLTTTGALSGPVRTVVSGWASLEQRVALVRSGAGYRAVLRGIRTTQPGERYAGAVTYGTSSDGAAWSLANGALSATQNGGYALDALDSGGTLVGAFSSVDDPSRLFFHVGAETTVPATTPDRRTSAPGGPAGYVYEGALARDARTGSVWAAWYVGSSDAAARGIWTQRILPTTSTPVRAPGSGTQVSVEQRVALVARSGGGLAVAYPVGYPFVTQVRLWRVGASTSSSSYVQVAARDARLVAASPGPSGRVWVAWATRYTGAAATVKAVRTSTTATRVGSVVRTRPLGAGTVWHIAAEGSRGPLDVVATSPVDDSSFVTGVFHTQVRAPLTVVRTPASVDRTTGGTVRVTVTDVGAPVAGATVRYAGRTWTTSASGVALVRVARGTPVGTKTVTVSRSGYLARSVTFAVRA</sequence>
<gene>
    <name evidence="2" type="ORF">KIN34_00455</name>
</gene>
<dbReference type="InterPro" id="IPR008964">
    <property type="entry name" value="Invasin/intimin_cell_adhesion"/>
</dbReference>
<feature type="chain" id="PRO_5046976818" description="Big-1 domain-containing protein" evidence="1">
    <location>
        <begin position="36"/>
        <end position="506"/>
    </location>
</feature>
<keyword evidence="1" id="KW-0732">Signal</keyword>
<keyword evidence="3" id="KW-1185">Reference proteome</keyword>
<dbReference type="Proteomes" id="UP000722125">
    <property type="component" value="Unassembled WGS sequence"/>
</dbReference>
<proteinExistence type="predicted"/>
<evidence type="ECO:0000313" key="2">
    <source>
        <dbReference type="EMBL" id="MBT0992761.1"/>
    </source>
</evidence>
<reference evidence="2 3" key="1">
    <citation type="submission" date="2021-05" db="EMBL/GenBank/DDBJ databases">
        <title>Description of Cellulomonas sp. DKR-3 sp. nov.</title>
        <authorList>
            <person name="Dahal R.H."/>
            <person name="Chaudhary D.K."/>
        </authorList>
    </citation>
    <scope>NUCLEOTIDE SEQUENCE [LARGE SCALE GENOMIC DNA]</scope>
    <source>
        <strain evidence="2 3">DKR-3</strain>
    </source>
</reference>
<evidence type="ECO:0000313" key="3">
    <source>
        <dbReference type="Proteomes" id="UP000722125"/>
    </source>
</evidence>
<dbReference type="EMBL" id="JAHBOH010000001">
    <property type="protein sequence ID" value="MBT0992761.1"/>
    <property type="molecule type" value="Genomic_DNA"/>
</dbReference>
<dbReference type="SUPFAM" id="SSF49373">
    <property type="entry name" value="Invasin/intimin cell-adhesion fragments"/>
    <property type="match status" value="1"/>
</dbReference>